<evidence type="ECO:0000313" key="5">
    <source>
        <dbReference type="EMBL" id="EST48640.1"/>
    </source>
</evidence>
<dbReference type="PROSITE" id="PS00491">
    <property type="entry name" value="PROLINE_PEPTIDASE"/>
    <property type="match status" value="1"/>
</dbReference>
<evidence type="ECO:0000256" key="3">
    <source>
        <dbReference type="RuleBase" id="RU000590"/>
    </source>
</evidence>
<evidence type="ECO:0000256" key="2">
    <source>
        <dbReference type="ARBA" id="ARBA00022801"/>
    </source>
</evidence>
<keyword evidence="7" id="KW-1185">Reference proteome</keyword>
<dbReference type="SUPFAM" id="SSF55920">
    <property type="entry name" value="Creatinase/aminopeptidase"/>
    <property type="match status" value="1"/>
</dbReference>
<dbReference type="EMBL" id="AUWU02000004">
    <property type="protein sequence ID" value="KAH0573722.1"/>
    <property type="molecule type" value="Genomic_DNA"/>
</dbReference>
<dbReference type="Pfam" id="PF00557">
    <property type="entry name" value="Peptidase_M24"/>
    <property type="match status" value="1"/>
</dbReference>
<proteinExistence type="inferred from homology"/>
<comment type="similarity">
    <text evidence="3">Belongs to the peptidase M24B family.</text>
</comment>
<dbReference type="InterPro" id="IPR036005">
    <property type="entry name" value="Creatinase/aminopeptidase-like"/>
</dbReference>
<reference evidence="6" key="2">
    <citation type="submission" date="2020-12" db="EMBL/GenBank/DDBJ databases">
        <title>New Spironucleus salmonicida genome in near-complete chromosomes.</title>
        <authorList>
            <person name="Xu F."/>
            <person name="Kurt Z."/>
            <person name="Jimenez-Gonzalez A."/>
            <person name="Astvaldsson A."/>
            <person name="Andersson J.O."/>
            <person name="Svard S.G."/>
        </authorList>
    </citation>
    <scope>NUCLEOTIDE SEQUENCE</scope>
    <source>
        <strain evidence="6">ATCC 50377</strain>
    </source>
</reference>
<dbReference type="AlphaFoldDB" id="V6LVL4"/>
<feature type="domain" description="Peptidase M24" evidence="4">
    <location>
        <begin position="120"/>
        <end position="342"/>
    </location>
</feature>
<dbReference type="Proteomes" id="UP000018208">
    <property type="component" value="Unassembled WGS sequence"/>
</dbReference>
<dbReference type="InterPro" id="IPR001131">
    <property type="entry name" value="Peptidase_M24B_aminopep-P_CS"/>
</dbReference>
<dbReference type="PANTHER" id="PTHR46112:SF2">
    <property type="entry name" value="XAA-PRO AMINOPEPTIDASE P-RELATED"/>
    <property type="match status" value="1"/>
</dbReference>
<dbReference type="VEuPathDB" id="GiardiaDB:SS50377_23657"/>
<dbReference type="Gene3D" id="3.90.230.10">
    <property type="entry name" value="Creatinase/methionine aminopeptidase superfamily"/>
    <property type="match status" value="1"/>
</dbReference>
<evidence type="ECO:0000313" key="6">
    <source>
        <dbReference type="EMBL" id="KAH0573722.1"/>
    </source>
</evidence>
<name>V6LVL4_9EUKA</name>
<keyword evidence="6" id="KW-0645">Protease</keyword>
<sequence>MTLYFTTSDNADFLYASKFIVHDPVFLLVNSPQQPKIYVSELEFGRAQKESCCEVFLREKGFKDHEYALKITEDITDLKVNYNFPAGLFKKIQEQRQIDVIESCIQEREIKTEQEVQHLINANKISMKCFDKIKNILSESTIQGEFIIYNNTKLTSETLRIEVKKVILENGGISDYEPIIACGVQGCDPHCIGTGNIIPNQAIVCDIFPRADTLYYADMTRTFVKGKPSNVLKKQYEKVLEVQQHAIQMVKPGMRILDIAKYVEDAFAKDGYKKELIDDQWCGMIHGLGHGVGLDLHEAPSVNTRVAEDKVCIINQVFTIEPGLYYHKVGGVRIEDDIRVTEHGVEVITPYSYDWIIK</sequence>
<organism evidence="5">
    <name type="scientific">Spironucleus salmonicida</name>
    <dbReference type="NCBI Taxonomy" id="348837"/>
    <lineage>
        <taxon>Eukaryota</taxon>
        <taxon>Metamonada</taxon>
        <taxon>Diplomonadida</taxon>
        <taxon>Hexamitidae</taxon>
        <taxon>Hexamitinae</taxon>
        <taxon>Spironucleus</taxon>
    </lineage>
</organism>
<evidence type="ECO:0000256" key="1">
    <source>
        <dbReference type="ARBA" id="ARBA00022723"/>
    </source>
</evidence>
<evidence type="ECO:0000259" key="4">
    <source>
        <dbReference type="Pfam" id="PF00557"/>
    </source>
</evidence>
<protein>
    <submittedName>
        <fullName evidence="6">Xaa-Pro aminopeptidase</fullName>
    </submittedName>
    <submittedName>
        <fullName evidence="5">Xaa-Pro dipeptidase</fullName>
    </submittedName>
</protein>
<evidence type="ECO:0000313" key="7">
    <source>
        <dbReference type="Proteomes" id="UP000018208"/>
    </source>
</evidence>
<gene>
    <name evidence="5" type="ORF">SS50377_11253</name>
    <name evidence="6" type="ORF">SS50377_23657</name>
</gene>
<keyword evidence="6" id="KW-0031">Aminopeptidase</keyword>
<dbReference type="InterPro" id="IPR050659">
    <property type="entry name" value="Peptidase_M24B"/>
</dbReference>
<dbReference type="GO" id="GO:0046872">
    <property type="term" value="F:metal ion binding"/>
    <property type="evidence" value="ECO:0007669"/>
    <property type="project" value="UniProtKB-KW"/>
</dbReference>
<keyword evidence="2" id="KW-0378">Hydrolase</keyword>
<dbReference type="PANTHER" id="PTHR46112">
    <property type="entry name" value="AMINOPEPTIDASE"/>
    <property type="match status" value="1"/>
</dbReference>
<reference evidence="5 6" key="1">
    <citation type="journal article" date="2014" name="PLoS Genet.">
        <title>The Genome of Spironucleus salmonicida Highlights a Fish Pathogen Adapted to Fluctuating Environments.</title>
        <authorList>
            <person name="Xu F."/>
            <person name="Jerlstrom-Hultqvist J."/>
            <person name="Einarsson E."/>
            <person name="Astvaldsson A."/>
            <person name="Svard S.G."/>
            <person name="Andersson J.O."/>
        </authorList>
    </citation>
    <scope>NUCLEOTIDE SEQUENCE</scope>
    <source>
        <strain evidence="6">ATCC 50377</strain>
    </source>
</reference>
<dbReference type="GO" id="GO:0004177">
    <property type="term" value="F:aminopeptidase activity"/>
    <property type="evidence" value="ECO:0007669"/>
    <property type="project" value="UniProtKB-KW"/>
</dbReference>
<dbReference type="OrthoDB" id="4215474at2759"/>
<keyword evidence="1 3" id="KW-0479">Metal-binding</keyword>
<accession>V6LVL4</accession>
<dbReference type="EMBL" id="KI545981">
    <property type="protein sequence ID" value="EST48640.1"/>
    <property type="molecule type" value="Genomic_DNA"/>
</dbReference>
<dbReference type="InterPro" id="IPR000994">
    <property type="entry name" value="Pept_M24"/>
</dbReference>